<dbReference type="PRINTS" id="PR00037">
    <property type="entry name" value="HTHLACR"/>
</dbReference>
<gene>
    <name evidence="4" type="ORF">ACFOUO_05730</name>
</gene>
<dbReference type="InterPro" id="IPR036390">
    <property type="entry name" value="WH_DNA-bd_sf"/>
</dbReference>
<dbReference type="PANTHER" id="PTHR41247:SF1">
    <property type="entry name" value="HTH-TYPE TRANSCRIPTIONAL REPRESSOR YCNK"/>
    <property type="match status" value="1"/>
</dbReference>
<sequence>MLPHERQQRIREWIQKRTQLKISEISKDLKVSEMTVYRDIRPLLQEGLIHKVYGGIALSRGETASPSPAPQGCILCSRQVDPRLAYRIILPGNQVETACCSHCGLLRHSQLNETSLQAVCQDFFSNTTISAQTAWYVMGCELDIRCCQPQVLNFERWEVAGKFVKGFGGDVLSFTEALRRIGEEMNPTGSCGCASKE</sequence>
<dbReference type="SUPFAM" id="SSF46785">
    <property type="entry name" value="Winged helix' DNA-binding domain"/>
    <property type="match status" value="1"/>
</dbReference>
<accession>A0ABV8JCG3</accession>
<protein>
    <submittedName>
        <fullName evidence="4">DeoR family transcriptional regulator</fullName>
    </submittedName>
</protein>
<feature type="domain" description="HTH deoR-type" evidence="3">
    <location>
        <begin position="3"/>
        <end position="58"/>
    </location>
</feature>
<evidence type="ECO:0000259" key="3">
    <source>
        <dbReference type="PROSITE" id="PS51000"/>
    </source>
</evidence>
<dbReference type="SUPFAM" id="SSF160387">
    <property type="entry name" value="NosL/MerB-like"/>
    <property type="match status" value="1"/>
</dbReference>
<comment type="caution">
    <text evidence="4">The sequence shown here is derived from an EMBL/GenBank/DDBJ whole genome shotgun (WGS) entry which is preliminary data.</text>
</comment>
<dbReference type="RefSeq" id="WP_380703039.1">
    <property type="nucleotide sequence ID" value="NZ_JBHSAP010000007.1"/>
</dbReference>
<evidence type="ECO:0000256" key="1">
    <source>
        <dbReference type="ARBA" id="ARBA00023015"/>
    </source>
</evidence>
<evidence type="ECO:0000256" key="2">
    <source>
        <dbReference type="ARBA" id="ARBA00023163"/>
    </source>
</evidence>
<dbReference type="SMART" id="SM00420">
    <property type="entry name" value="HTH_DEOR"/>
    <property type="match status" value="1"/>
</dbReference>
<dbReference type="Pfam" id="PF08220">
    <property type="entry name" value="HTH_DeoR"/>
    <property type="match status" value="1"/>
</dbReference>
<dbReference type="InterPro" id="IPR008719">
    <property type="entry name" value="N2O_reductase_NosL"/>
</dbReference>
<dbReference type="InterPro" id="IPR036388">
    <property type="entry name" value="WH-like_DNA-bd_sf"/>
</dbReference>
<keyword evidence="2" id="KW-0804">Transcription</keyword>
<evidence type="ECO:0000313" key="4">
    <source>
        <dbReference type="EMBL" id="MFC4076309.1"/>
    </source>
</evidence>
<reference evidence="5" key="1">
    <citation type="journal article" date="2019" name="Int. J. Syst. Evol. Microbiol.">
        <title>The Global Catalogue of Microorganisms (GCM) 10K type strain sequencing project: providing services to taxonomists for standard genome sequencing and annotation.</title>
        <authorList>
            <consortium name="The Broad Institute Genomics Platform"/>
            <consortium name="The Broad Institute Genome Sequencing Center for Infectious Disease"/>
            <person name="Wu L."/>
            <person name="Ma J."/>
        </authorList>
    </citation>
    <scope>NUCLEOTIDE SEQUENCE [LARGE SCALE GENOMIC DNA]</scope>
    <source>
        <strain evidence="5">IBRC-M 10813</strain>
    </source>
</reference>
<name>A0ABV8JCG3_9BACL</name>
<organism evidence="4 5">
    <name type="scientific">Salinithrix halophila</name>
    <dbReference type="NCBI Taxonomy" id="1485204"/>
    <lineage>
        <taxon>Bacteria</taxon>
        <taxon>Bacillati</taxon>
        <taxon>Bacillota</taxon>
        <taxon>Bacilli</taxon>
        <taxon>Bacillales</taxon>
        <taxon>Thermoactinomycetaceae</taxon>
        <taxon>Salinithrix</taxon>
    </lineage>
</organism>
<dbReference type="Proteomes" id="UP001595843">
    <property type="component" value="Unassembled WGS sequence"/>
</dbReference>
<dbReference type="PROSITE" id="PS51000">
    <property type="entry name" value="HTH_DEOR_2"/>
    <property type="match status" value="1"/>
</dbReference>
<keyword evidence="5" id="KW-1185">Reference proteome</keyword>
<keyword evidence="1" id="KW-0805">Transcription regulation</keyword>
<dbReference type="PANTHER" id="PTHR41247">
    <property type="entry name" value="HTH-TYPE TRANSCRIPTIONAL REPRESSOR YCNK"/>
    <property type="match status" value="1"/>
</dbReference>
<evidence type="ECO:0000313" key="5">
    <source>
        <dbReference type="Proteomes" id="UP001595843"/>
    </source>
</evidence>
<dbReference type="EMBL" id="JBHSAP010000007">
    <property type="protein sequence ID" value="MFC4076309.1"/>
    <property type="molecule type" value="Genomic_DNA"/>
</dbReference>
<dbReference type="Gene3D" id="1.10.10.10">
    <property type="entry name" value="Winged helix-like DNA-binding domain superfamily/Winged helix DNA-binding domain"/>
    <property type="match status" value="1"/>
</dbReference>
<dbReference type="InterPro" id="IPR001034">
    <property type="entry name" value="DeoR_HTH"/>
</dbReference>
<proteinExistence type="predicted"/>